<dbReference type="EMBL" id="BNDW01000117">
    <property type="protein sequence ID" value="GHI27142.1"/>
    <property type="molecule type" value="Genomic_DNA"/>
</dbReference>
<protein>
    <submittedName>
        <fullName evidence="1">Uncharacterized protein</fullName>
    </submittedName>
</protein>
<name>A0ABQ3PQ38_9ACTN</name>
<proteinExistence type="predicted"/>
<dbReference type="Proteomes" id="UP001052739">
    <property type="component" value="Unassembled WGS sequence"/>
</dbReference>
<accession>A0ABQ3PQ38</accession>
<comment type="caution">
    <text evidence="1">The sequence shown here is derived from an EMBL/GenBank/DDBJ whole genome shotgun (WGS) entry which is preliminary data.</text>
</comment>
<keyword evidence="2" id="KW-1185">Reference proteome</keyword>
<evidence type="ECO:0000313" key="1">
    <source>
        <dbReference type="EMBL" id="GHI27142.1"/>
    </source>
</evidence>
<sequence>MLDEPLVQGDVVALDVVGEVRVPEPLAVGEQGQAADQLVLRAENVVDPRRGGSKDRPFAQVAREGLLVLVSFVTCGSVKRGSVGPAVPEFPELPDEAV</sequence>
<organism evidence="1 2">
    <name type="scientific">Streptomyces hydrogenans</name>
    <dbReference type="NCBI Taxonomy" id="1873719"/>
    <lineage>
        <taxon>Bacteria</taxon>
        <taxon>Bacillati</taxon>
        <taxon>Actinomycetota</taxon>
        <taxon>Actinomycetes</taxon>
        <taxon>Kitasatosporales</taxon>
        <taxon>Streptomycetaceae</taxon>
        <taxon>Streptomyces</taxon>
    </lineage>
</organism>
<gene>
    <name evidence="1" type="ORF">Shyd_85130</name>
</gene>
<reference evidence="1" key="1">
    <citation type="submission" date="2024-05" db="EMBL/GenBank/DDBJ databases">
        <title>Whole genome shotgun sequence of Streptomyces hydrogenans NBRC 13475.</title>
        <authorList>
            <person name="Komaki H."/>
            <person name="Tamura T."/>
        </authorList>
    </citation>
    <scope>NUCLEOTIDE SEQUENCE</scope>
    <source>
        <strain evidence="1">NBRC 13475</strain>
    </source>
</reference>
<evidence type="ECO:0000313" key="2">
    <source>
        <dbReference type="Proteomes" id="UP001052739"/>
    </source>
</evidence>